<accession>A0A9R1X0J5</accession>
<name>A0A9R1X0J5_LACSA</name>
<sequence length="116" mass="13308">MAKNYKLQIRGSMPWSRIYEGHWVTRLALSYEVDTSGMFSIPIRDVGSTALGKMWVLVLRVGGSARNTSWDTDDYNEEGTIEDYQNRDWADEKCWRAGSFWHIAVLKSGNPRDSSN</sequence>
<dbReference type="Proteomes" id="UP000235145">
    <property type="component" value="Unassembled WGS sequence"/>
</dbReference>
<evidence type="ECO:0000313" key="2">
    <source>
        <dbReference type="Proteomes" id="UP000235145"/>
    </source>
</evidence>
<organism evidence="1 2">
    <name type="scientific">Lactuca sativa</name>
    <name type="common">Garden lettuce</name>
    <dbReference type="NCBI Taxonomy" id="4236"/>
    <lineage>
        <taxon>Eukaryota</taxon>
        <taxon>Viridiplantae</taxon>
        <taxon>Streptophyta</taxon>
        <taxon>Embryophyta</taxon>
        <taxon>Tracheophyta</taxon>
        <taxon>Spermatophyta</taxon>
        <taxon>Magnoliopsida</taxon>
        <taxon>eudicotyledons</taxon>
        <taxon>Gunneridae</taxon>
        <taxon>Pentapetalae</taxon>
        <taxon>asterids</taxon>
        <taxon>campanulids</taxon>
        <taxon>Asterales</taxon>
        <taxon>Asteraceae</taxon>
        <taxon>Cichorioideae</taxon>
        <taxon>Cichorieae</taxon>
        <taxon>Lactucinae</taxon>
        <taxon>Lactuca</taxon>
    </lineage>
</organism>
<comment type="caution">
    <text evidence="1">The sequence shown here is derived from an EMBL/GenBank/DDBJ whole genome shotgun (WGS) entry which is preliminary data.</text>
</comment>
<dbReference type="EMBL" id="NBSK02000008">
    <property type="protein sequence ID" value="KAJ0193834.1"/>
    <property type="molecule type" value="Genomic_DNA"/>
</dbReference>
<gene>
    <name evidence="1" type="ORF">LSAT_V11C800442240</name>
</gene>
<evidence type="ECO:0000313" key="1">
    <source>
        <dbReference type="EMBL" id="KAJ0193834.1"/>
    </source>
</evidence>
<reference evidence="1 2" key="1">
    <citation type="journal article" date="2017" name="Nat. Commun.">
        <title>Genome assembly with in vitro proximity ligation data and whole-genome triplication in lettuce.</title>
        <authorList>
            <person name="Reyes-Chin-Wo S."/>
            <person name="Wang Z."/>
            <person name="Yang X."/>
            <person name="Kozik A."/>
            <person name="Arikit S."/>
            <person name="Song C."/>
            <person name="Xia L."/>
            <person name="Froenicke L."/>
            <person name="Lavelle D.O."/>
            <person name="Truco M.J."/>
            <person name="Xia R."/>
            <person name="Zhu S."/>
            <person name="Xu C."/>
            <person name="Xu H."/>
            <person name="Xu X."/>
            <person name="Cox K."/>
            <person name="Korf I."/>
            <person name="Meyers B.C."/>
            <person name="Michelmore R.W."/>
        </authorList>
    </citation>
    <scope>NUCLEOTIDE SEQUENCE [LARGE SCALE GENOMIC DNA]</scope>
    <source>
        <strain evidence="2">cv. Salinas</strain>
        <tissue evidence="1">Seedlings</tissue>
    </source>
</reference>
<dbReference type="AlphaFoldDB" id="A0A9R1X0J5"/>
<proteinExistence type="predicted"/>
<keyword evidence="2" id="KW-1185">Reference proteome</keyword>
<protein>
    <submittedName>
        <fullName evidence="1">Uncharacterized protein</fullName>
    </submittedName>
</protein>